<sequence>MAVYTPVTEAQLDKLLADYDLGRCIDLKGIDGGIENTNYFVTLEADGEQTQYVLTLFEEFSYDEMPFFVELGKWLAERGVPVPYAIEDRNGIGLKQLNGRPAFLQPRFHGGHVDQQDLTPAHCASIGTALAKLHLAGKDFFLTRQAHRGVFWWRRESASILPRLSQEDAALLSEEVRLFDELREQHADEMPMGIIHGDLFHDNALFVGENVDAILDIYNAATAYLLFDLAIVANDWCVNPDGSIDTARERALLDAYAAVRPFEAIEKQVWPQLCRTAAMRFWLSRLIPWLGISQASRQGGEMKLKDPDELKRILLSRIKQPSSL</sequence>
<dbReference type="UniPathway" id="UPA00050">
    <property type="reaction ID" value="UER00064"/>
</dbReference>
<reference evidence="11 12" key="1">
    <citation type="submission" date="2016-10" db="EMBL/GenBank/DDBJ databases">
        <authorList>
            <person name="de Groot N.N."/>
        </authorList>
    </citation>
    <scope>NUCLEOTIDE SEQUENCE [LARGE SCALE GENOMIC DNA]</scope>
    <source>
        <strain evidence="11 12">DSM 22012</strain>
    </source>
</reference>
<dbReference type="CDD" id="cd05153">
    <property type="entry name" value="HomoserineK_II"/>
    <property type="match status" value="1"/>
</dbReference>
<dbReference type="SUPFAM" id="SSF56112">
    <property type="entry name" value="Protein kinase-like (PK-like)"/>
    <property type="match status" value="1"/>
</dbReference>
<dbReference type="EC" id="2.7.1.39" evidence="8 9"/>
<keyword evidence="4 8" id="KW-0547">Nucleotide-binding</keyword>
<evidence type="ECO:0000256" key="1">
    <source>
        <dbReference type="ARBA" id="ARBA00022605"/>
    </source>
</evidence>
<organism evidence="11 12">
    <name type="scientific">Marinobacterium lutimaris</name>
    <dbReference type="NCBI Taxonomy" id="568106"/>
    <lineage>
        <taxon>Bacteria</taxon>
        <taxon>Pseudomonadati</taxon>
        <taxon>Pseudomonadota</taxon>
        <taxon>Gammaproteobacteria</taxon>
        <taxon>Oceanospirillales</taxon>
        <taxon>Oceanospirillaceae</taxon>
        <taxon>Marinobacterium</taxon>
    </lineage>
</organism>
<accession>A0A1H6DEA4</accession>
<evidence type="ECO:0000313" key="12">
    <source>
        <dbReference type="Proteomes" id="UP000236745"/>
    </source>
</evidence>
<comment type="pathway">
    <text evidence="8">Amino-acid biosynthesis; L-threonine biosynthesis; L-threonine from L-aspartate: step 4/5.</text>
</comment>
<feature type="domain" description="Aminoglycoside phosphotransferase" evidence="10">
    <location>
        <begin position="27"/>
        <end position="262"/>
    </location>
</feature>
<comment type="similarity">
    <text evidence="7 8">Belongs to the pseudomonas-type ThrB family.</text>
</comment>
<dbReference type="AlphaFoldDB" id="A0A1H6DEA4"/>
<dbReference type="InterPro" id="IPR011009">
    <property type="entry name" value="Kinase-like_dom_sf"/>
</dbReference>
<dbReference type="RefSeq" id="WP_104005271.1">
    <property type="nucleotide sequence ID" value="NZ_FNVQ01000006.1"/>
</dbReference>
<evidence type="ECO:0000256" key="8">
    <source>
        <dbReference type="HAMAP-Rule" id="MF_00301"/>
    </source>
</evidence>
<keyword evidence="3 8" id="KW-0791">Threonine biosynthesis</keyword>
<keyword evidence="2 8" id="KW-0808">Transferase</keyword>
<dbReference type="GO" id="GO:0005524">
    <property type="term" value="F:ATP binding"/>
    <property type="evidence" value="ECO:0007669"/>
    <property type="project" value="UniProtKB-KW"/>
</dbReference>
<dbReference type="OrthoDB" id="9777460at2"/>
<gene>
    <name evidence="8" type="primary">thrB</name>
    <name evidence="11" type="ORF">SAMN05444390_10614</name>
</gene>
<evidence type="ECO:0000256" key="3">
    <source>
        <dbReference type="ARBA" id="ARBA00022697"/>
    </source>
</evidence>
<protein>
    <recommendedName>
        <fullName evidence="8 9">Homoserine kinase</fullName>
        <shortName evidence="8">HK</shortName>
        <shortName evidence="8">HSK</shortName>
        <ecNumber evidence="8 9">2.7.1.39</ecNumber>
    </recommendedName>
</protein>
<evidence type="ECO:0000256" key="4">
    <source>
        <dbReference type="ARBA" id="ARBA00022741"/>
    </source>
</evidence>
<dbReference type="NCBIfam" id="TIGR00938">
    <property type="entry name" value="thrB_alt"/>
    <property type="match status" value="1"/>
</dbReference>
<evidence type="ECO:0000256" key="9">
    <source>
        <dbReference type="NCBIfam" id="TIGR00938"/>
    </source>
</evidence>
<evidence type="ECO:0000256" key="6">
    <source>
        <dbReference type="ARBA" id="ARBA00022840"/>
    </source>
</evidence>
<dbReference type="PANTHER" id="PTHR21064">
    <property type="entry name" value="AMINOGLYCOSIDE PHOSPHOTRANSFERASE DOMAIN-CONTAINING PROTEIN-RELATED"/>
    <property type="match status" value="1"/>
</dbReference>
<dbReference type="Proteomes" id="UP000236745">
    <property type="component" value="Unassembled WGS sequence"/>
</dbReference>
<keyword evidence="12" id="KW-1185">Reference proteome</keyword>
<dbReference type="GO" id="GO:0004413">
    <property type="term" value="F:homoserine kinase activity"/>
    <property type="evidence" value="ECO:0007669"/>
    <property type="project" value="UniProtKB-UniRule"/>
</dbReference>
<keyword evidence="1 8" id="KW-0028">Amino-acid biosynthesis</keyword>
<keyword evidence="5 8" id="KW-0418">Kinase</keyword>
<dbReference type="PANTHER" id="PTHR21064:SF6">
    <property type="entry name" value="AMINOGLYCOSIDE PHOSPHOTRANSFERASE DOMAIN-CONTAINING PROTEIN"/>
    <property type="match status" value="1"/>
</dbReference>
<dbReference type="EMBL" id="FNVQ01000006">
    <property type="protein sequence ID" value="SEG83708.1"/>
    <property type="molecule type" value="Genomic_DNA"/>
</dbReference>
<dbReference type="InterPro" id="IPR002575">
    <property type="entry name" value="Aminoglycoside_PTrfase"/>
</dbReference>
<name>A0A1H6DEA4_9GAMM</name>
<keyword evidence="6 8" id="KW-0067">ATP-binding</keyword>
<dbReference type="GO" id="GO:0009088">
    <property type="term" value="P:threonine biosynthetic process"/>
    <property type="evidence" value="ECO:0007669"/>
    <property type="project" value="UniProtKB-UniRule"/>
</dbReference>
<dbReference type="InterPro" id="IPR005280">
    <property type="entry name" value="Homoserine_kinase_II"/>
</dbReference>
<dbReference type="Gene3D" id="3.90.1200.10">
    <property type="match status" value="1"/>
</dbReference>
<dbReference type="HAMAP" id="MF_00301">
    <property type="entry name" value="Homoser_kinase_2"/>
    <property type="match status" value="1"/>
</dbReference>
<evidence type="ECO:0000256" key="7">
    <source>
        <dbReference type="ARBA" id="ARBA00038240"/>
    </source>
</evidence>
<comment type="catalytic activity">
    <reaction evidence="8">
        <text>L-homoserine + ATP = O-phospho-L-homoserine + ADP + H(+)</text>
        <dbReference type="Rhea" id="RHEA:13985"/>
        <dbReference type="ChEBI" id="CHEBI:15378"/>
        <dbReference type="ChEBI" id="CHEBI:30616"/>
        <dbReference type="ChEBI" id="CHEBI:57476"/>
        <dbReference type="ChEBI" id="CHEBI:57590"/>
        <dbReference type="ChEBI" id="CHEBI:456216"/>
        <dbReference type="EC" id="2.7.1.39"/>
    </reaction>
</comment>
<dbReference type="Gene3D" id="3.30.200.20">
    <property type="entry name" value="Phosphorylase Kinase, domain 1"/>
    <property type="match status" value="1"/>
</dbReference>
<dbReference type="Pfam" id="PF01636">
    <property type="entry name" value="APH"/>
    <property type="match status" value="1"/>
</dbReference>
<evidence type="ECO:0000256" key="5">
    <source>
        <dbReference type="ARBA" id="ARBA00022777"/>
    </source>
</evidence>
<dbReference type="InterPro" id="IPR050249">
    <property type="entry name" value="Pseudomonas-type_ThrB"/>
</dbReference>
<proteinExistence type="inferred from homology"/>
<evidence type="ECO:0000313" key="11">
    <source>
        <dbReference type="EMBL" id="SEG83708.1"/>
    </source>
</evidence>
<evidence type="ECO:0000259" key="10">
    <source>
        <dbReference type="Pfam" id="PF01636"/>
    </source>
</evidence>
<evidence type="ECO:0000256" key="2">
    <source>
        <dbReference type="ARBA" id="ARBA00022679"/>
    </source>
</evidence>
<dbReference type="NCBIfam" id="NF003558">
    <property type="entry name" value="PRK05231.1"/>
    <property type="match status" value="1"/>
</dbReference>